<proteinExistence type="predicted"/>
<evidence type="ECO:0000313" key="1">
    <source>
        <dbReference type="EMBL" id="CEO59631.1"/>
    </source>
</evidence>
<protein>
    <submittedName>
        <fullName evidence="1">Uncharacterized protein</fullName>
    </submittedName>
</protein>
<dbReference type="Proteomes" id="UP000042958">
    <property type="component" value="Unassembled WGS sequence"/>
</dbReference>
<name>A0A0F7VFT6_PENBI</name>
<keyword evidence="2" id="KW-1185">Reference proteome</keyword>
<sequence>MGIVESRVLANNLLTACDQAEKEGKHQLDEAQFWRDTTIRISKSIYKYIPQTIRRTPRQPAIKKAIARSSDQLQVSPVIQGLQDKHESLFPLHSPGRAEGHTGSSANLKLAPLSCHVQPPLQTSSLEYFYNFIIYCEQQQELGKIRLRILYVAFYRLKNAIQPSTQYQYDDISLFIAHAIRSLGCKDLLPVIESRVRLWVGRGERYDLIARDLGGLGALYILPEDGGESLWTKELPKSATNPNRIAMIKGLSEQGLPEEAERRGLHILAEDEIAKVLGPTKAALDQVIETHLSAASFQVPRDDRRPRGTGDDWLQSRLPQSCQASFGTPEAPVPQQGAANVDSLYSGINNGQASSTEMVQGVRQLPYEPAVTRVSLPNQSDLMGTPVQAHTLGPGHMPTAPTHFETNGPFHANATVENSAQFNGEQNGHVQYSELMGVTRNPIAMITPADFPEAFTATSTLVPADYPQVFPYQRRTVTPADYPLLYPCGPSPYIGCSTSQPVQTL</sequence>
<organism evidence="1 2">
    <name type="scientific">Penicillium brasilianum</name>
    <dbReference type="NCBI Taxonomy" id="104259"/>
    <lineage>
        <taxon>Eukaryota</taxon>
        <taxon>Fungi</taxon>
        <taxon>Dikarya</taxon>
        <taxon>Ascomycota</taxon>
        <taxon>Pezizomycotina</taxon>
        <taxon>Eurotiomycetes</taxon>
        <taxon>Eurotiomycetidae</taxon>
        <taxon>Eurotiales</taxon>
        <taxon>Aspergillaceae</taxon>
        <taxon>Penicillium</taxon>
    </lineage>
</organism>
<dbReference type="OrthoDB" id="4509637at2759"/>
<evidence type="ECO:0000313" key="2">
    <source>
        <dbReference type="Proteomes" id="UP000042958"/>
    </source>
</evidence>
<accession>A0A0F7VFT6</accession>
<dbReference type="EMBL" id="CDHK01000003">
    <property type="protein sequence ID" value="CEO59631.1"/>
    <property type="molecule type" value="Genomic_DNA"/>
</dbReference>
<dbReference type="AlphaFoldDB" id="A0A0F7VFT6"/>
<reference evidence="2" key="1">
    <citation type="journal article" date="2015" name="Genome Announc.">
        <title>Draft genome sequence of the fungus Penicillium brasilianum MG11.</title>
        <authorList>
            <person name="Horn F."/>
            <person name="Linde J."/>
            <person name="Mattern D.J."/>
            <person name="Walther G."/>
            <person name="Guthke R."/>
            <person name="Brakhage A.A."/>
            <person name="Valiante V."/>
        </authorList>
    </citation>
    <scope>NUCLEOTIDE SEQUENCE [LARGE SCALE GENOMIC DNA]</scope>
    <source>
        <strain evidence="2">MG11</strain>
    </source>
</reference>
<dbReference type="STRING" id="104259.A0A0F7VFT6"/>
<gene>
    <name evidence="1" type="ORF">PMG11_04299</name>
</gene>